<dbReference type="SMART" id="SM00245">
    <property type="entry name" value="TSPc"/>
    <property type="match status" value="1"/>
</dbReference>
<dbReference type="PANTHER" id="PTHR43253:SF1">
    <property type="entry name" value="TRICORN PROTEASE HOMOLOG 2-RELATED"/>
    <property type="match status" value="1"/>
</dbReference>
<dbReference type="Pfam" id="PF26549">
    <property type="entry name" value="Tricorn_N"/>
    <property type="match status" value="1"/>
</dbReference>
<dbReference type="PANTHER" id="PTHR43253">
    <property type="entry name" value="TRICORN PROTEASE HOMOLOG 2-RELATED"/>
    <property type="match status" value="1"/>
</dbReference>
<evidence type="ECO:0000256" key="1">
    <source>
        <dbReference type="ARBA" id="ARBA00004496"/>
    </source>
</evidence>
<dbReference type="InterPro" id="IPR029414">
    <property type="entry name" value="Tricorn_PDZ"/>
</dbReference>
<dbReference type="Gene3D" id="3.90.226.10">
    <property type="entry name" value="2-enoyl-CoA Hydratase, Chain A, domain 1"/>
    <property type="match status" value="1"/>
</dbReference>
<dbReference type="EMBL" id="FO082278">
    <property type="protein sequence ID" value="CCO14582.1"/>
    <property type="molecule type" value="Genomic_DNA"/>
</dbReference>
<dbReference type="Gene3D" id="2.130.10.10">
    <property type="entry name" value="YVTN repeat-like/Quinoprotein amine dehydrogenase"/>
    <property type="match status" value="2"/>
</dbReference>
<accession>K8E9V9</accession>
<organism evidence="9 10">
    <name type="scientific">Bathycoccus prasinos</name>
    <dbReference type="NCBI Taxonomy" id="41875"/>
    <lineage>
        <taxon>Eukaryota</taxon>
        <taxon>Viridiplantae</taxon>
        <taxon>Chlorophyta</taxon>
        <taxon>Mamiellophyceae</taxon>
        <taxon>Mamiellales</taxon>
        <taxon>Bathycoccaceae</taxon>
        <taxon>Bathycoccus</taxon>
    </lineage>
</organism>
<dbReference type="Gene3D" id="2.120.10.60">
    <property type="entry name" value="Tricorn protease N-terminal domain"/>
    <property type="match status" value="1"/>
</dbReference>
<evidence type="ECO:0000256" key="5">
    <source>
        <dbReference type="ARBA" id="ARBA00022801"/>
    </source>
</evidence>
<keyword evidence="3" id="KW-0963">Cytoplasm</keyword>
<dbReference type="CDD" id="cd07562">
    <property type="entry name" value="Peptidase_S41_TRI"/>
    <property type="match status" value="1"/>
</dbReference>
<dbReference type="RefSeq" id="XP_007515703.1">
    <property type="nucleotide sequence ID" value="XM_007515641.1"/>
</dbReference>
<keyword evidence="4 9" id="KW-0645">Protease</keyword>
<dbReference type="GO" id="GO:0005737">
    <property type="term" value="C:cytoplasm"/>
    <property type="evidence" value="ECO:0007669"/>
    <property type="project" value="UniProtKB-SubCell"/>
</dbReference>
<dbReference type="InterPro" id="IPR005151">
    <property type="entry name" value="Tail-specific_protease"/>
</dbReference>
<feature type="region of interest" description="Disordered" evidence="7">
    <location>
        <begin position="660"/>
        <end position="742"/>
    </location>
</feature>
<evidence type="ECO:0000256" key="2">
    <source>
        <dbReference type="ARBA" id="ARBA00008524"/>
    </source>
</evidence>
<dbReference type="InterPro" id="IPR028204">
    <property type="entry name" value="Tricorn_C1"/>
</dbReference>
<keyword evidence="6" id="KW-0720">Serine protease</keyword>
<feature type="compositionally biased region" description="Polar residues" evidence="7">
    <location>
        <begin position="61"/>
        <end position="72"/>
    </location>
</feature>
<dbReference type="SUPFAM" id="SSF69304">
    <property type="entry name" value="Tricorn protease N-terminal domain"/>
    <property type="match status" value="1"/>
</dbReference>
<dbReference type="Gene3D" id="2.30.42.10">
    <property type="match status" value="1"/>
</dbReference>
<evidence type="ECO:0000256" key="6">
    <source>
        <dbReference type="ARBA" id="ARBA00022825"/>
    </source>
</evidence>
<reference evidence="9 10" key="1">
    <citation type="submission" date="2011-10" db="EMBL/GenBank/DDBJ databases">
        <authorList>
            <person name="Genoscope - CEA"/>
        </authorList>
    </citation>
    <scope>NUCLEOTIDE SEQUENCE [LARGE SCALE GENOMIC DNA]</scope>
    <source>
        <strain evidence="9 10">RCC 1105</strain>
    </source>
</reference>
<feature type="region of interest" description="Disordered" evidence="7">
    <location>
        <begin position="1332"/>
        <end position="1359"/>
    </location>
</feature>
<evidence type="ECO:0000256" key="3">
    <source>
        <dbReference type="ARBA" id="ARBA00022490"/>
    </source>
</evidence>
<name>K8E9V9_9CHLO</name>
<keyword evidence="5" id="KW-0378">Hydrolase</keyword>
<comment type="subcellular location">
    <subcellularLocation>
        <location evidence="1">Cytoplasm</location>
    </subcellularLocation>
</comment>
<evidence type="ECO:0000256" key="7">
    <source>
        <dbReference type="SAM" id="MobiDB-lite"/>
    </source>
</evidence>
<feature type="compositionally biased region" description="Acidic residues" evidence="7">
    <location>
        <begin position="714"/>
        <end position="731"/>
    </location>
</feature>
<dbReference type="InterPro" id="IPR012393">
    <property type="entry name" value="Tricorn_protease"/>
</dbReference>
<comment type="similarity">
    <text evidence="2">Belongs to the peptidase S41B family.</text>
</comment>
<feature type="region of interest" description="Disordered" evidence="7">
    <location>
        <begin position="17"/>
        <end position="72"/>
    </location>
</feature>
<dbReference type="GeneID" id="19018460"/>
<dbReference type="InterPro" id="IPR036034">
    <property type="entry name" value="PDZ_sf"/>
</dbReference>
<dbReference type="Pfam" id="PF14685">
    <property type="entry name" value="PDZ_Tricorn"/>
    <property type="match status" value="1"/>
</dbReference>
<dbReference type="OrthoDB" id="43744at2759"/>
<dbReference type="SUPFAM" id="SSF50156">
    <property type="entry name" value="PDZ domain-like"/>
    <property type="match status" value="1"/>
</dbReference>
<evidence type="ECO:0000259" key="8">
    <source>
        <dbReference type="SMART" id="SM00245"/>
    </source>
</evidence>
<dbReference type="Pfam" id="PF26550">
    <property type="entry name" value="Tricorn_2nd"/>
    <property type="match status" value="1"/>
</dbReference>
<dbReference type="Gene3D" id="3.30.750.44">
    <property type="match status" value="1"/>
</dbReference>
<protein>
    <submittedName>
        <fullName evidence="9">Protease</fullName>
    </submittedName>
</protein>
<dbReference type="GO" id="GO:0008236">
    <property type="term" value="F:serine-type peptidase activity"/>
    <property type="evidence" value="ECO:0007669"/>
    <property type="project" value="UniProtKB-KW"/>
</dbReference>
<dbReference type="Proteomes" id="UP000198341">
    <property type="component" value="Chromosome 1"/>
</dbReference>
<proteinExistence type="inferred from homology"/>
<sequence length="1359" mass="152284">MRAARFQDVSTFSRVSPSKCCQTNARRRRRRERGSRLRDSDNAIEATNDANEDGDDGAFVQQPQVAPSTSASGENEMTIVFVAEDELYSIFVNANDQKQKIRPHRLTTATGECFSPLISKCGTFVVFAAIEYYAMELFLVPTEGGAVKQITYMGADFIRPLSFSDDGSELFFASSSQQQTPDETDVYTLRLDYKNQEKKSDMPIAMHPKKLNLGPATAFEVNVDGTLALFGRNTQATRPWRKYGGGASGDIWIAKNSCPNPQGKDGKTYTDFKRVDALDDFFTFVSQPKWLDNSAMVFLAESKQGERGLWSFSVADNAQNELSRQPTLLVKDANIQSYSIEPSGKCTYASRCGHLYTADLKKGSDSIQQVAFKWTGPRKQLEQRYVTSEHYVQDWDIDPAGRFMTTIVRGEVNSFGLWDGPALKYAPIKPRKDEKEENSEDPMGSALCAKIMRESNAQARSRFARFTYDAERLVIVSDQTGEDDIEVHWEDNRRMPKRLNIPPQTLGRVEEMVLSPEAPLACVVNHRAELLVIDINTGETKLADKSLEDRGMYQCSWSPCGNWIAYTFRRRDAEVIKILDVRTGATQTVTKPILGDSCASWDPDGRYLFFLSARELQPQYDALLQGMSFPHLETVYCLRLRKNVRDPHLKEIRPVGDESYTESLALGDADLDDDKNENDEEDGKDKKEEGEEEKEEDKGMKSKSKERRDKDVNGDDEDDEEEEEEEEEEDALHDKPPNPIEIDFDGIAERAVALPLPLGRYSDLVAIRHDRFMVVKYPTISSGEVNLTSSEDDLDQERGGSLISFDVRDLSAQVLVSSGVTDVHVSMNKKIMVLEKSEKGYTSELTAYKAGSKPEDEDSDDLLYRTRKSGTISLDRVRVLVRPKDEWAQMLLEIWRRVRDDLFIDPLSREDFDWKEALRTAVSTLPRINTRAEFAVVVSDMLSELGFSHAHVSIGDDGRAELDRDHQPGFLGANFSEWDDSLGGYEIQSIVKGDPWSSQNSGSLYRASADIQVGDVLGAINRVRLTPEKTPGMLLYETAGREVLLSVLKKDSGDLVATRTRALSQELDPRYRDCINKRTEYVHKTSDDKVGYLHLSDMERLGFSQFWRSYQTESINQRVLIIDLRGNGGGNISALLLQTLTQRALAMDVPRRGSPLIYPPRSPLSVGMVALVDENTGSDAELAAHAFQKLGIGSVVGERTWGGLLAVSRSDVLNDGSVLSMPTQNVCLQDDDENEHNNLTNSVENTGVIPDVEVKRAPGNMNEVDEQLDAAIREALRLIGENSSSSSNFFGKAVPAAKEQEVSMSNTSPWAFKTFAKFPPTLAEELKKKVKALEKTSDDSVDENDKKTTDTKEKKKKKK</sequence>
<dbReference type="KEGG" id="bpg:Bathy01g07260"/>
<dbReference type="Pfam" id="PF14684">
    <property type="entry name" value="Tricorn_C1"/>
    <property type="match status" value="1"/>
</dbReference>
<dbReference type="SUPFAM" id="SSF52096">
    <property type="entry name" value="ClpP/crotonase"/>
    <property type="match status" value="1"/>
</dbReference>
<gene>
    <name evidence="9" type="ORF">Bathy01g07260</name>
</gene>
<dbReference type="InterPro" id="IPR029045">
    <property type="entry name" value="ClpP/crotonase-like_dom_sf"/>
</dbReference>
<dbReference type="Pfam" id="PF03572">
    <property type="entry name" value="Peptidase_S41"/>
    <property type="match status" value="1"/>
</dbReference>
<keyword evidence="10" id="KW-1185">Reference proteome</keyword>
<feature type="compositionally biased region" description="Basic and acidic residues" evidence="7">
    <location>
        <begin position="1332"/>
        <end position="1353"/>
    </location>
</feature>
<evidence type="ECO:0000256" key="4">
    <source>
        <dbReference type="ARBA" id="ARBA00022670"/>
    </source>
</evidence>
<dbReference type="SUPFAM" id="SSF82171">
    <property type="entry name" value="DPP6 N-terminal domain-like"/>
    <property type="match status" value="1"/>
</dbReference>
<dbReference type="InterPro" id="IPR015943">
    <property type="entry name" value="WD40/YVTN_repeat-like_dom_sf"/>
</dbReference>
<dbReference type="eggNOG" id="ENOG502S42J">
    <property type="taxonomic scope" value="Eukaryota"/>
</dbReference>
<feature type="domain" description="Tail specific protease" evidence="8">
    <location>
        <begin position="1052"/>
        <end position="1255"/>
    </location>
</feature>
<evidence type="ECO:0000313" key="10">
    <source>
        <dbReference type="Proteomes" id="UP000198341"/>
    </source>
</evidence>
<dbReference type="GO" id="GO:0006508">
    <property type="term" value="P:proteolysis"/>
    <property type="evidence" value="ECO:0007669"/>
    <property type="project" value="UniProtKB-KW"/>
</dbReference>
<feature type="compositionally biased region" description="Acidic residues" evidence="7">
    <location>
        <begin position="669"/>
        <end position="682"/>
    </location>
</feature>
<evidence type="ECO:0000313" key="9">
    <source>
        <dbReference type="EMBL" id="CCO14582.1"/>
    </source>
</evidence>